<accession>A0AAD9NI97</accession>
<organism evidence="1 2">
    <name type="scientific">Paralvinella palmiformis</name>
    <dbReference type="NCBI Taxonomy" id="53620"/>
    <lineage>
        <taxon>Eukaryota</taxon>
        <taxon>Metazoa</taxon>
        <taxon>Spiralia</taxon>
        <taxon>Lophotrochozoa</taxon>
        <taxon>Annelida</taxon>
        <taxon>Polychaeta</taxon>
        <taxon>Sedentaria</taxon>
        <taxon>Canalipalpata</taxon>
        <taxon>Terebellida</taxon>
        <taxon>Terebelliformia</taxon>
        <taxon>Alvinellidae</taxon>
        <taxon>Paralvinella</taxon>
    </lineage>
</organism>
<dbReference type="Proteomes" id="UP001208570">
    <property type="component" value="Unassembled WGS sequence"/>
</dbReference>
<name>A0AAD9NI97_9ANNE</name>
<comment type="caution">
    <text evidence="1">The sequence shown here is derived from an EMBL/GenBank/DDBJ whole genome shotgun (WGS) entry which is preliminary data.</text>
</comment>
<reference evidence="1" key="1">
    <citation type="journal article" date="2023" name="Mol. Biol. Evol.">
        <title>Third-Generation Sequencing Reveals the Adaptive Role of the Epigenome in Three Deep-Sea Polychaetes.</title>
        <authorList>
            <person name="Perez M."/>
            <person name="Aroh O."/>
            <person name="Sun Y."/>
            <person name="Lan Y."/>
            <person name="Juniper S.K."/>
            <person name="Young C.R."/>
            <person name="Angers B."/>
            <person name="Qian P.Y."/>
        </authorList>
    </citation>
    <scope>NUCLEOTIDE SEQUENCE</scope>
    <source>
        <strain evidence="1">P08H-3</strain>
    </source>
</reference>
<proteinExistence type="predicted"/>
<gene>
    <name evidence="1" type="ORF">LSH36_9g14050</name>
</gene>
<evidence type="ECO:0000313" key="2">
    <source>
        <dbReference type="Proteomes" id="UP001208570"/>
    </source>
</evidence>
<evidence type="ECO:0000313" key="1">
    <source>
        <dbReference type="EMBL" id="KAK2169538.1"/>
    </source>
</evidence>
<keyword evidence="2" id="KW-1185">Reference proteome</keyword>
<protein>
    <submittedName>
        <fullName evidence="1">Uncharacterized protein</fullName>
    </submittedName>
</protein>
<dbReference type="AlphaFoldDB" id="A0AAD9NI97"/>
<dbReference type="EMBL" id="JAODUP010000009">
    <property type="protein sequence ID" value="KAK2169538.1"/>
    <property type="molecule type" value="Genomic_DNA"/>
</dbReference>
<sequence>MPRPLFKHAVIQAEALIRESTPWALLEVVKGTIRRQRAKHRGDNPPNFLVYDNGTDSRSLMLVFCADTALHLFSRSSTWMMGGTFDTAPNIFSQLYVIRAPLGESSVSCVYALLNDKSQSTYEKLIIAIQ</sequence>